<accession>A0A7Y6BTC1</accession>
<organism evidence="1 2">
    <name type="scientific">Paenibacillus xylanilyticus</name>
    <dbReference type="NCBI Taxonomy" id="248903"/>
    <lineage>
        <taxon>Bacteria</taxon>
        <taxon>Bacillati</taxon>
        <taxon>Bacillota</taxon>
        <taxon>Bacilli</taxon>
        <taxon>Bacillales</taxon>
        <taxon>Paenibacillaceae</taxon>
        <taxon>Paenibacillus</taxon>
    </lineage>
</organism>
<comment type="caution">
    <text evidence="1">The sequence shown here is derived from an EMBL/GenBank/DDBJ whole genome shotgun (WGS) entry which is preliminary data.</text>
</comment>
<evidence type="ECO:0000313" key="2">
    <source>
        <dbReference type="Proteomes" id="UP000526125"/>
    </source>
</evidence>
<evidence type="ECO:0000313" key="1">
    <source>
        <dbReference type="EMBL" id="NUU74653.1"/>
    </source>
</evidence>
<protein>
    <submittedName>
        <fullName evidence="1">Uncharacterized protein</fullName>
    </submittedName>
</protein>
<gene>
    <name evidence="1" type="ORF">HP552_05285</name>
</gene>
<dbReference type="AlphaFoldDB" id="A0A7Y6BTC1"/>
<proteinExistence type="predicted"/>
<sequence>MTKGRVISRKGFTKEEFKRIKELAAKEIPFPVNMRQHPQRYALGGFQISPRAQRKNFDERGLTKWSREEFKHVLDFLISRDIVLSGRTLTTIEEIQHTDCTLFDMQYHIYSGYFSFMTQAVREK</sequence>
<dbReference type="EMBL" id="JABMCB010000154">
    <property type="protein sequence ID" value="NUU74653.1"/>
    <property type="molecule type" value="Genomic_DNA"/>
</dbReference>
<dbReference type="Proteomes" id="UP000526125">
    <property type="component" value="Unassembled WGS sequence"/>
</dbReference>
<keyword evidence="2" id="KW-1185">Reference proteome</keyword>
<reference evidence="1 2" key="1">
    <citation type="submission" date="2020-05" db="EMBL/GenBank/DDBJ databases">
        <title>Genome Sequencing of Type Strains.</title>
        <authorList>
            <person name="Lemaire J.F."/>
            <person name="Inderbitzin P."/>
            <person name="Gregorio O.A."/>
            <person name="Collins S.B."/>
            <person name="Wespe N."/>
            <person name="Knight-Connoni V."/>
        </authorList>
    </citation>
    <scope>NUCLEOTIDE SEQUENCE [LARGE SCALE GENOMIC DNA]</scope>
    <source>
        <strain evidence="1 2">LMG 21957</strain>
    </source>
</reference>
<dbReference type="RefSeq" id="WP_024634191.1">
    <property type="nucleotide sequence ID" value="NZ_JABMCB010000154.1"/>
</dbReference>
<name>A0A7Y6BTC1_9BACL</name>